<name>A0ABN2LQ11_9MICO</name>
<evidence type="ECO:0000313" key="3">
    <source>
        <dbReference type="EMBL" id="GAA1796466.1"/>
    </source>
</evidence>
<feature type="compositionally biased region" description="Low complexity" evidence="1">
    <location>
        <begin position="218"/>
        <end position="261"/>
    </location>
</feature>
<keyword evidence="4" id="KW-1185">Reference proteome</keyword>
<feature type="transmembrane region" description="Helical" evidence="2">
    <location>
        <begin position="138"/>
        <end position="156"/>
    </location>
</feature>
<proteinExistence type="predicted"/>
<sequence>MGTVQPSSLIFLLVIALWAAFLVQHWLGRREHLTTARTVDRFSESMRILDRAGAEPEASLERPASSAARVHRPQATVSRAESLLATVAESPTLGRARSAGAGAGDRLRAAQGRAVAGARRAGSAGARRAPVFGRSTRGVLVTGALVLTLITSAMALGGLIGIRFPLVSLALTIAAMWWLRRSVAAANAARRAGRGARPAASRPTAGSRPVEPVRRSNPRSGARPAARSGAVRAGGTTRHTQGAASAESSRATARAEEPAPVAVVESAPAAVGEKLYDLAAVEASEKQAAAEQLAREGWQPVPVPPPTYTMKAKAVYADAFDDEDDIASPYAEDVTDLTDYAAERARLASG</sequence>
<feature type="region of interest" description="Disordered" evidence="1">
    <location>
        <begin position="53"/>
        <end position="72"/>
    </location>
</feature>
<keyword evidence="2" id="KW-0812">Transmembrane</keyword>
<gene>
    <name evidence="3" type="ORF">GCM10009811_20880</name>
</gene>
<accession>A0ABN2LQ11</accession>
<reference evidence="3 4" key="1">
    <citation type="journal article" date="2019" name="Int. J. Syst. Evol. Microbiol.">
        <title>The Global Catalogue of Microorganisms (GCM) 10K type strain sequencing project: providing services to taxonomists for standard genome sequencing and annotation.</title>
        <authorList>
            <consortium name="The Broad Institute Genomics Platform"/>
            <consortium name="The Broad Institute Genome Sequencing Center for Infectious Disease"/>
            <person name="Wu L."/>
            <person name="Ma J."/>
        </authorList>
    </citation>
    <scope>NUCLEOTIDE SEQUENCE [LARGE SCALE GENOMIC DNA]</scope>
    <source>
        <strain evidence="3 4">JCM 15592</strain>
    </source>
</reference>
<evidence type="ECO:0000256" key="1">
    <source>
        <dbReference type="SAM" id="MobiDB-lite"/>
    </source>
</evidence>
<evidence type="ECO:0000313" key="4">
    <source>
        <dbReference type="Proteomes" id="UP001499938"/>
    </source>
</evidence>
<feature type="region of interest" description="Disordered" evidence="1">
    <location>
        <begin position="191"/>
        <end position="261"/>
    </location>
</feature>
<comment type="caution">
    <text evidence="3">The sequence shown here is derived from an EMBL/GenBank/DDBJ whole genome shotgun (WGS) entry which is preliminary data.</text>
</comment>
<dbReference type="Proteomes" id="UP001499938">
    <property type="component" value="Unassembled WGS sequence"/>
</dbReference>
<protein>
    <submittedName>
        <fullName evidence="3">Uncharacterized protein</fullName>
    </submittedName>
</protein>
<feature type="compositionally biased region" description="Low complexity" evidence="1">
    <location>
        <begin position="191"/>
        <end position="209"/>
    </location>
</feature>
<organism evidence="3 4">
    <name type="scientific">Nostocoides veronense</name>
    <dbReference type="NCBI Taxonomy" id="330836"/>
    <lineage>
        <taxon>Bacteria</taxon>
        <taxon>Bacillati</taxon>
        <taxon>Actinomycetota</taxon>
        <taxon>Actinomycetes</taxon>
        <taxon>Micrococcales</taxon>
        <taxon>Intrasporangiaceae</taxon>
        <taxon>Nostocoides</taxon>
    </lineage>
</organism>
<evidence type="ECO:0000256" key="2">
    <source>
        <dbReference type="SAM" id="Phobius"/>
    </source>
</evidence>
<keyword evidence="2" id="KW-0472">Membrane</keyword>
<keyword evidence="2" id="KW-1133">Transmembrane helix</keyword>
<dbReference type="EMBL" id="BAAAPO010000033">
    <property type="protein sequence ID" value="GAA1796466.1"/>
    <property type="molecule type" value="Genomic_DNA"/>
</dbReference>
<feature type="transmembrane region" description="Helical" evidence="2">
    <location>
        <begin position="6"/>
        <end position="27"/>
    </location>
</feature>